<dbReference type="EC" id="1.1.3.15" evidence="2"/>
<evidence type="ECO:0000256" key="7">
    <source>
        <dbReference type="ARBA" id="ARBA00029325"/>
    </source>
</evidence>
<dbReference type="FunFam" id="3.20.20.70:FF:000056">
    <property type="entry name" value="hydroxyacid oxidase 2"/>
    <property type="match status" value="1"/>
</dbReference>
<dbReference type="AlphaFoldDB" id="A0AAQ4FGD9"/>
<dbReference type="InterPro" id="IPR000262">
    <property type="entry name" value="FMN-dep_DH"/>
</dbReference>
<dbReference type="PANTHER" id="PTHR10578">
    <property type="entry name" value="S -2-HYDROXY-ACID OXIDASE-RELATED"/>
    <property type="match status" value="1"/>
</dbReference>
<comment type="cofactor">
    <cofactor evidence="1">
        <name>FMN</name>
        <dbReference type="ChEBI" id="CHEBI:58210"/>
    </cofactor>
</comment>
<reference evidence="11 12" key="1">
    <citation type="journal article" date="2023" name="Arcadia Sci">
        <title>De novo assembly of a long-read Amblyomma americanum tick genome.</title>
        <authorList>
            <person name="Chou S."/>
            <person name="Poskanzer K.E."/>
            <person name="Rollins M."/>
            <person name="Thuy-Boun P.S."/>
        </authorList>
    </citation>
    <scope>NUCLEOTIDE SEQUENCE [LARGE SCALE GENOMIC DNA]</scope>
    <source>
        <strain evidence="11">F_SG_1</strain>
        <tissue evidence="11">Salivary glands</tissue>
    </source>
</reference>
<protein>
    <recommendedName>
        <fullName evidence="2">(S)-2-hydroxy-acid oxidase</fullName>
        <ecNumber evidence="2">1.1.3.15</ecNumber>
    </recommendedName>
</protein>
<dbReference type="GO" id="GO:0005777">
    <property type="term" value="C:peroxisome"/>
    <property type="evidence" value="ECO:0007669"/>
    <property type="project" value="UniProtKB-ARBA"/>
</dbReference>
<name>A0AAQ4FGD9_AMBAM</name>
<feature type="region of interest" description="Disordered" evidence="9">
    <location>
        <begin position="133"/>
        <end position="197"/>
    </location>
</feature>
<accession>A0AAQ4FGD9</accession>
<dbReference type="Gene3D" id="3.20.20.70">
    <property type="entry name" value="Aldolase class I"/>
    <property type="match status" value="1"/>
</dbReference>
<comment type="catalytic activity">
    <reaction evidence="7">
        <text>a (2S)-2-hydroxycarboxylate + O2 = a 2-oxocarboxylate + H2O2</text>
        <dbReference type="Rhea" id="RHEA:16789"/>
        <dbReference type="ChEBI" id="CHEBI:15379"/>
        <dbReference type="ChEBI" id="CHEBI:16240"/>
        <dbReference type="ChEBI" id="CHEBI:35179"/>
        <dbReference type="ChEBI" id="CHEBI:58123"/>
        <dbReference type="EC" id="1.1.3.15"/>
    </reaction>
    <physiologicalReaction direction="left-to-right" evidence="7">
        <dbReference type="Rhea" id="RHEA:16790"/>
    </physiologicalReaction>
</comment>
<evidence type="ECO:0000256" key="1">
    <source>
        <dbReference type="ARBA" id="ARBA00001917"/>
    </source>
</evidence>
<keyword evidence="5" id="KW-0560">Oxidoreductase</keyword>
<dbReference type="InterPro" id="IPR013785">
    <property type="entry name" value="Aldolase_TIM"/>
</dbReference>
<dbReference type="PROSITE" id="PS00557">
    <property type="entry name" value="FMN_HYDROXY_ACID_DH_1"/>
    <property type="match status" value="1"/>
</dbReference>
<evidence type="ECO:0000256" key="9">
    <source>
        <dbReference type="SAM" id="MobiDB-lite"/>
    </source>
</evidence>
<keyword evidence="4" id="KW-0288">FMN</keyword>
<evidence type="ECO:0000313" key="11">
    <source>
        <dbReference type="EMBL" id="KAK8785863.1"/>
    </source>
</evidence>
<dbReference type="GO" id="GO:0010181">
    <property type="term" value="F:FMN binding"/>
    <property type="evidence" value="ECO:0007669"/>
    <property type="project" value="InterPro"/>
</dbReference>
<feature type="region of interest" description="Disordered" evidence="9">
    <location>
        <begin position="274"/>
        <end position="378"/>
    </location>
</feature>
<organism evidence="11 12">
    <name type="scientific">Amblyomma americanum</name>
    <name type="common">Lone star tick</name>
    <dbReference type="NCBI Taxonomy" id="6943"/>
    <lineage>
        <taxon>Eukaryota</taxon>
        <taxon>Metazoa</taxon>
        <taxon>Ecdysozoa</taxon>
        <taxon>Arthropoda</taxon>
        <taxon>Chelicerata</taxon>
        <taxon>Arachnida</taxon>
        <taxon>Acari</taxon>
        <taxon>Parasitiformes</taxon>
        <taxon>Ixodida</taxon>
        <taxon>Ixodoidea</taxon>
        <taxon>Ixodidae</taxon>
        <taxon>Amblyomminae</taxon>
        <taxon>Amblyomma</taxon>
    </lineage>
</organism>
<evidence type="ECO:0000313" key="12">
    <source>
        <dbReference type="Proteomes" id="UP001321473"/>
    </source>
</evidence>
<dbReference type="PROSITE" id="PS51349">
    <property type="entry name" value="FMN_HYDROXY_ACID_DH_2"/>
    <property type="match status" value="1"/>
</dbReference>
<sequence>MDGGTTGLLRPAHETQDRRLRSHQSTSPTREEAPRRHRRDAEGVPGLGAFVATGPAGRISPPGMVVDPYYIGDSVTQISPTSFSFSRRRQVMSSTPVSEADLTGLTRKSSSTTTFSEDDFHISYHKVPESSAASWLEDGEEEDHENDLHDRGVGRRYRRRDADRVPSVELPSVRTTHKTMSEQLTSRGTSALEDVSIARPRSEDLSVHMREPAPATLSSLEAAMVRSAMLRRIYRPSRTGSDIAVCKRRDGMASRVGFGSSPGFPLKTALKTLSDERTKKTPHSSPPPPHHGPPPTPPPPTPPPRVPAEKLLPAGGSQQAVASTSRERGSPAETKEAGCPIEKPKPASPPRPVLQIKESRTSRTPSQPQSPTSPRTSSFLQRLDITFCNCRRSGLSVPLAGCARHQAARKRAQRFHRDSARSPIHNTDSCRLRFRPRILVDVEKVKTSTTVLGSAISFPVGLSPTCCQKLTHPAGEIGTAQAAQEAGTVMILSSLSTVSLEEVRASAPDCVLWQQVYIFRDRFLTESLVKRAAAQGYAAIVVTVDSPVQGDIVGRVDRVIFHNRLPEGLSYANLQASFRDHPSIEGFNYGVNWPGMDVSPAATLKDIAWLRSLSDLPIVVKGVLTAESAMAAHRHGAAAVIVSNHGGRQLDGTPATIDVLPEVVAAVGDCMEVYLDGGVRSGADVAKALSLGARAVFVGRPVLWGLAYDGKRGALQVLDILKEELERTIQLLGCSDVNDLCDEFVMYEDHCFRPLRSALSKERSWKNGYQQDQSSVEDLKYKK</sequence>
<dbReference type="InterPro" id="IPR008259">
    <property type="entry name" value="FMN_hydac_DH_AS"/>
</dbReference>
<keyword evidence="3" id="KW-0285">Flavoprotein</keyword>
<feature type="region of interest" description="Disordered" evidence="9">
    <location>
        <begin position="1"/>
        <end position="62"/>
    </location>
</feature>
<feature type="compositionally biased region" description="Basic and acidic residues" evidence="9">
    <location>
        <begin position="29"/>
        <end position="42"/>
    </location>
</feature>
<evidence type="ECO:0000256" key="4">
    <source>
        <dbReference type="ARBA" id="ARBA00022643"/>
    </source>
</evidence>
<comment type="similarity">
    <text evidence="6">Belongs to the FMN-dependent alpha-hydroxy acid dehydrogenase family.</text>
</comment>
<feature type="domain" description="FMN hydroxy acid dehydrogenase" evidence="10">
    <location>
        <begin position="431"/>
        <end position="750"/>
    </location>
</feature>
<dbReference type="CDD" id="cd02809">
    <property type="entry name" value="alpha_hydroxyacid_oxid_FMN"/>
    <property type="match status" value="1"/>
</dbReference>
<dbReference type="InterPro" id="IPR037396">
    <property type="entry name" value="FMN_HAD"/>
</dbReference>
<feature type="compositionally biased region" description="Basic and acidic residues" evidence="9">
    <location>
        <begin position="325"/>
        <end position="336"/>
    </location>
</feature>
<evidence type="ECO:0000256" key="8">
    <source>
        <dbReference type="ARBA" id="ARBA00029327"/>
    </source>
</evidence>
<dbReference type="InterPro" id="IPR012133">
    <property type="entry name" value="Alpha-hydoxy_acid_DH_FMN"/>
</dbReference>
<feature type="compositionally biased region" description="Low complexity" evidence="9">
    <location>
        <begin position="362"/>
        <end position="378"/>
    </location>
</feature>
<evidence type="ECO:0000256" key="5">
    <source>
        <dbReference type="ARBA" id="ARBA00023002"/>
    </source>
</evidence>
<evidence type="ECO:0000256" key="6">
    <source>
        <dbReference type="ARBA" id="ARBA00024042"/>
    </source>
</evidence>
<comment type="caution">
    <text evidence="11">The sequence shown here is derived from an EMBL/GenBank/DDBJ whole genome shotgun (WGS) entry which is preliminary data.</text>
</comment>
<comment type="catalytic activity">
    <reaction evidence="8">
        <text>2-hydroxyoctanoate + O2 = 2-oxooctanoate + H2O2</text>
        <dbReference type="Rhea" id="RHEA:67940"/>
        <dbReference type="ChEBI" id="CHEBI:15379"/>
        <dbReference type="ChEBI" id="CHEBI:16240"/>
        <dbReference type="ChEBI" id="CHEBI:133514"/>
        <dbReference type="ChEBI" id="CHEBI:176689"/>
    </reaction>
    <physiologicalReaction direction="left-to-right" evidence="8">
        <dbReference type="Rhea" id="RHEA:67941"/>
    </physiologicalReaction>
</comment>
<evidence type="ECO:0000256" key="2">
    <source>
        <dbReference type="ARBA" id="ARBA00013087"/>
    </source>
</evidence>
<dbReference type="Pfam" id="PF01070">
    <property type="entry name" value="FMN_dh"/>
    <property type="match status" value="1"/>
</dbReference>
<evidence type="ECO:0000256" key="3">
    <source>
        <dbReference type="ARBA" id="ARBA00022630"/>
    </source>
</evidence>
<dbReference type="Proteomes" id="UP001321473">
    <property type="component" value="Unassembled WGS sequence"/>
</dbReference>
<dbReference type="GO" id="GO:0003973">
    <property type="term" value="F:(S)-2-hydroxy-acid oxidase activity"/>
    <property type="evidence" value="ECO:0007669"/>
    <property type="project" value="UniProtKB-EC"/>
</dbReference>
<proteinExistence type="inferred from homology"/>
<dbReference type="SUPFAM" id="SSF51395">
    <property type="entry name" value="FMN-linked oxidoreductases"/>
    <property type="match status" value="1"/>
</dbReference>
<dbReference type="EMBL" id="JARKHS020003270">
    <property type="protein sequence ID" value="KAK8785863.1"/>
    <property type="molecule type" value="Genomic_DNA"/>
</dbReference>
<dbReference type="PANTHER" id="PTHR10578:SF107">
    <property type="entry name" value="2-HYDROXYACID OXIDASE 1"/>
    <property type="match status" value="1"/>
</dbReference>
<feature type="compositionally biased region" description="Pro residues" evidence="9">
    <location>
        <begin position="284"/>
        <end position="306"/>
    </location>
</feature>
<gene>
    <name evidence="11" type="ORF">V5799_007773</name>
</gene>
<evidence type="ECO:0000259" key="10">
    <source>
        <dbReference type="PROSITE" id="PS51349"/>
    </source>
</evidence>
<keyword evidence="12" id="KW-1185">Reference proteome</keyword>